<comment type="caution">
    <text evidence="1">The sequence shown here is derived from an EMBL/GenBank/DDBJ whole genome shotgun (WGS) entry which is preliminary data.</text>
</comment>
<protein>
    <recommendedName>
        <fullName evidence="3">F-box protein</fullName>
    </recommendedName>
</protein>
<sequence>INKLGEYLLVEILIRSFPIPKCAYCCKLVCKQWNSLISGSYFNSCFVSHQKRRKEGEGEPPLMFSYSRDHVFGFLPVPQEVRYRRDSFMDLILCGFEEVIGELARSFFLCNPFTEQWVALPLAPEKSTQSSKLFPRLLCEPRSSCNLDLGDGKAFAYSEYRFRGGVFISTYVIYKTRRVLFRFGVECFCLTRCFLHSCT</sequence>
<dbReference type="PANTHER" id="PTHR46301:SF77">
    <property type="entry name" value="F-BOX ONLY PROTEIN 6"/>
    <property type="match status" value="1"/>
</dbReference>
<dbReference type="PANTHER" id="PTHR46301">
    <property type="entry name" value="F-BOX/KELCH-REPEAT PROTEIN"/>
    <property type="match status" value="1"/>
</dbReference>
<evidence type="ECO:0000313" key="1">
    <source>
        <dbReference type="EMBL" id="CAI0383575.1"/>
    </source>
</evidence>
<evidence type="ECO:0008006" key="3">
    <source>
        <dbReference type="Google" id="ProtNLM"/>
    </source>
</evidence>
<name>A0AAV0HE32_9ROSI</name>
<organism evidence="1 2">
    <name type="scientific">Linum tenue</name>
    <dbReference type="NCBI Taxonomy" id="586396"/>
    <lineage>
        <taxon>Eukaryota</taxon>
        <taxon>Viridiplantae</taxon>
        <taxon>Streptophyta</taxon>
        <taxon>Embryophyta</taxon>
        <taxon>Tracheophyta</taxon>
        <taxon>Spermatophyta</taxon>
        <taxon>Magnoliopsida</taxon>
        <taxon>eudicotyledons</taxon>
        <taxon>Gunneridae</taxon>
        <taxon>Pentapetalae</taxon>
        <taxon>rosids</taxon>
        <taxon>fabids</taxon>
        <taxon>Malpighiales</taxon>
        <taxon>Linaceae</taxon>
        <taxon>Linum</taxon>
    </lineage>
</organism>
<dbReference type="EMBL" id="CAMGYJ010000002">
    <property type="protein sequence ID" value="CAI0383575.1"/>
    <property type="molecule type" value="Genomic_DNA"/>
</dbReference>
<reference evidence="1" key="1">
    <citation type="submission" date="2022-08" db="EMBL/GenBank/DDBJ databases">
        <authorList>
            <person name="Gutierrez-Valencia J."/>
        </authorList>
    </citation>
    <scope>NUCLEOTIDE SEQUENCE</scope>
</reference>
<evidence type="ECO:0000313" key="2">
    <source>
        <dbReference type="Proteomes" id="UP001154282"/>
    </source>
</evidence>
<accession>A0AAV0HE32</accession>
<feature type="non-terminal residue" evidence="1">
    <location>
        <position position="1"/>
    </location>
</feature>
<proteinExistence type="predicted"/>
<dbReference type="AlphaFoldDB" id="A0AAV0HE32"/>
<gene>
    <name evidence="1" type="ORF">LITE_LOCUS4055</name>
</gene>
<keyword evidence="2" id="KW-1185">Reference proteome</keyword>
<dbReference type="Proteomes" id="UP001154282">
    <property type="component" value="Unassembled WGS sequence"/>
</dbReference>